<evidence type="ECO:0000313" key="2">
    <source>
        <dbReference type="Proteomes" id="UP000286071"/>
    </source>
</evidence>
<organism evidence="1 2">
    <name type="scientific">Pseudomonas brassicacearum</name>
    <dbReference type="NCBI Taxonomy" id="930166"/>
    <lineage>
        <taxon>Bacteria</taxon>
        <taxon>Pseudomonadati</taxon>
        <taxon>Pseudomonadota</taxon>
        <taxon>Gammaproteobacteria</taxon>
        <taxon>Pseudomonadales</taxon>
        <taxon>Pseudomonadaceae</taxon>
        <taxon>Pseudomonas</taxon>
    </lineage>
</organism>
<accession>A0A423H4N7</accession>
<evidence type="ECO:0000313" key="1">
    <source>
        <dbReference type="EMBL" id="RON08174.1"/>
    </source>
</evidence>
<evidence type="ECO:0008006" key="3">
    <source>
        <dbReference type="Google" id="ProtNLM"/>
    </source>
</evidence>
<gene>
    <name evidence="1" type="ORF">BK659_16585</name>
</gene>
<dbReference type="EMBL" id="MOBJ01000010">
    <property type="protein sequence ID" value="RON08174.1"/>
    <property type="molecule type" value="Genomic_DNA"/>
</dbReference>
<dbReference type="RefSeq" id="WP_123426196.1">
    <property type="nucleotide sequence ID" value="NZ_MOBJ01000010.1"/>
</dbReference>
<dbReference type="OrthoDB" id="6802137at2"/>
<dbReference type="Proteomes" id="UP000286071">
    <property type="component" value="Unassembled WGS sequence"/>
</dbReference>
<dbReference type="AlphaFoldDB" id="A0A423H4N7"/>
<name>A0A423H4N7_9PSED</name>
<dbReference type="NCBIfam" id="TIGR04474">
    <property type="entry name" value="tcm_partner"/>
    <property type="match status" value="1"/>
</dbReference>
<dbReference type="InterPro" id="IPR031009">
    <property type="entry name" value="Tcm_partner"/>
</dbReference>
<comment type="caution">
    <text evidence="1">The sequence shown here is derived from an EMBL/GenBank/DDBJ whole genome shotgun (WGS) entry which is preliminary data.</text>
</comment>
<sequence length="385" mass="44235">MPIPKEYHGREQAYVKHTILQTYLQRLFMIIGRKESVINYVDCFAGPWSEESDDLKDTSIGISLRQMKECADALKSQFGKDIKFRALYIEKDKKAFGKLDSFLAGKKHVPVEASCIYGDYTTKIDEIVRWASGNFTFFFIDPKGWKTVVSAPVLAPLLALNKVEFLINLMYDFFNRALSMKPHQSDVEALLGRRIDLTGSETSSERQALVISQYRKVVGELYGGKTTYVSVERPGMERVLYFLVYLTRHPLGIIVFKQAAEQMEMVQRVSHFEARLRAQINKSPIGDLFGSDQDIFTVDKPEDNRLAARDFLLSRLSSTPLLIDFECWSDFLEQTDLYPTDLQLAFKELAKEGRIKNLDADVSRRSKYPVKPNWSRKSERWSITG</sequence>
<protein>
    <recommendedName>
        <fullName evidence="3">Three-Cys-motif partner protein TcmP</fullName>
    </recommendedName>
</protein>
<reference evidence="1 2" key="1">
    <citation type="submission" date="2016-10" db="EMBL/GenBank/DDBJ databases">
        <title>Comparative genome analysis of multiple Pseudomonas spp. focuses on biocontrol and plant growth promoting traits.</title>
        <authorList>
            <person name="Tao X.-Y."/>
            <person name="Taylor C.G."/>
        </authorList>
    </citation>
    <scope>NUCLEOTIDE SEQUENCE [LARGE SCALE GENOMIC DNA]</scope>
    <source>
        <strain evidence="1 2">48H11</strain>
    </source>
</reference>
<proteinExistence type="predicted"/>